<dbReference type="PANTHER" id="PTHR47053:SF1">
    <property type="entry name" value="MUREIN DD-ENDOPEPTIDASE MEPH-RELATED"/>
    <property type="match status" value="1"/>
</dbReference>
<dbReference type="Proteomes" id="UP001197247">
    <property type="component" value="Unassembled WGS sequence"/>
</dbReference>
<feature type="domain" description="NlpC/P60" evidence="6">
    <location>
        <begin position="155"/>
        <end position="273"/>
    </location>
</feature>
<organism evidence="7 8">
    <name type="scientific">Kineosporia corallincola</name>
    <dbReference type="NCBI Taxonomy" id="2835133"/>
    <lineage>
        <taxon>Bacteria</taxon>
        <taxon>Bacillati</taxon>
        <taxon>Actinomycetota</taxon>
        <taxon>Actinomycetes</taxon>
        <taxon>Kineosporiales</taxon>
        <taxon>Kineosporiaceae</taxon>
        <taxon>Kineosporia</taxon>
    </lineage>
</organism>
<keyword evidence="3" id="KW-0378">Hydrolase</keyword>
<evidence type="ECO:0000259" key="6">
    <source>
        <dbReference type="PROSITE" id="PS51935"/>
    </source>
</evidence>
<dbReference type="Gene3D" id="3.90.1720.10">
    <property type="entry name" value="endopeptidase domain like (from Nostoc punctiforme)"/>
    <property type="match status" value="1"/>
</dbReference>
<feature type="chain" id="PRO_5047527141" evidence="5">
    <location>
        <begin position="23"/>
        <end position="273"/>
    </location>
</feature>
<evidence type="ECO:0000256" key="2">
    <source>
        <dbReference type="ARBA" id="ARBA00022670"/>
    </source>
</evidence>
<sequence length="273" mass="28725">MPLGAVVTGAALTLTGQIPAMAADSSAATGSNDEAKSEKANLKSATVKVSDTETATITRKSTAKATKRVTKKVKATAKVTAWSTRTAKETRSVTVTTSAASYDTALAEAKKQARKKAHEKAKSAAIAEAKHQAVAKSKEKAKHRAKDKAESLAWSKFTTKVVDEAADLKGTPYVYGATGPNSFDCSGYVGYVLRQSGVTHLNRTSAGLVSDTKKVSKRAKKKGDLVFFSSGGHVYHVGIYAGNGKIWHAPGTGRSVTKADIWTSSYSVGRVKV</sequence>
<proteinExistence type="inferred from homology"/>
<feature type="signal peptide" evidence="5">
    <location>
        <begin position="1"/>
        <end position="22"/>
    </location>
</feature>
<name>A0ABS5TL62_9ACTN</name>
<dbReference type="InterPro" id="IPR051202">
    <property type="entry name" value="Peptidase_C40"/>
</dbReference>
<keyword evidence="2" id="KW-0645">Protease</keyword>
<dbReference type="EMBL" id="JAHBAY010000010">
    <property type="protein sequence ID" value="MBT0771845.1"/>
    <property type="molecule type" value="Genomic_DNA"/>
</dbReference>
<evidence type="ECO:0000256" key="1">
    <source>
        <dbReference type="ARBA" id="ARBA00007074"/>
    </source>
</evidence>
<comment type="similarity">
    <text evidence="1">Belongs to the peptidase C40 family.</text>
</comment>
<protein>
    <submittedName>
        <fullName evidence="7">C40 family peptidase</fullName>
    </submittedName>
</protein>
<dbReference type="PANTHER" id="PTHR47053">
    <property type="entry name" value="MUREIN DD-ENDOPEPTIDASE MEPH-RELATED"/>
    <property type="match status" value="1"/>
</dbReference>
<dbReference type="SUPFAM" id="SSF54001">
    <property type="entry name" value="Cysteine proteinases"/>
    <property type="match status" value="1"/>
</dbReference>
<accession>A0ABS5TL62</accession>
<evidence type="ECO:0000313" key="8">
    <source>
        <dbReference type="Proteomes" id="UP001197247"/>
    </source>
</evidence>
<evidence type="ECO:0000256" key="3">
    <source>
        <dbReference type="ARBA" id="ARBA00022801"/>
    </source>
</evidence>
<evidence type="ECO:0000256" key="5">
    <source>
        <dbReference type="SAM" id="SignalP"/>
    </source>
</evidence>
<keyword evidence="4" id="KW-0788">Thiol protease</keyword>
<reference evidence="7 8" key="1">
    <citation type="submission" date="2021-05" db="EMBL/GenBank/DDBJ databases">
        <title>Kineosporia and Streptomyces sp. nov. two new marine actinobacteria isolated from Coral.</title>
        <authorList>
            <person name="Buangrab K."/>
            <person name="Sutthacheep M."/>
            <person name="Yeemin T."/>
            <person name="Harunari E."/>
            <person name="Igarashi Y."/>
            <person name="Kanchanasin P."/>
            <person name="Tanasupawat S."/>
            <person name="Phongsopitanun W."/>
        </authorList>
    </citation>
    <scope>NUCLEOTIDE SEQUENCE [LARGE SCALE GENOMIC DNA]</scope>
    <source>
        <strain evidence="7 8">J2-2</strain>
    </source>
</reference>
<dbReference type="PROSITE" id="PS51935">
    <property type="entry name" value="NLPC_P60"/>
    <property type="match status" value="1"/>
</dbReference>
<dbReference type="InterPro" id="IPR000064">
    <property type="entry name" value="NLP_P60_dom"/>
</dbReference>
<evidence type="ECO:0000256" key="4">
    <source>
        <dbReference type="ARBA" id="ARBA00022807"/>
    </source>
</evidence>
<dbReference type="InterPro" id="IPR038765">
    <property type="entry name" value="Papain-like_cys_pep_sf"/>
</dbReference>
<dbReference type="Pfam" id="PF00877">
    <property type="entry name" value="NLPC_P60"/>
    <property type="match status" value="1"/>
</dbReference>
<keyword evidence="5" id="KW-0732">Signal</keyword>
<dbReference type="RefSeq" id="WP_214158215.1">
    <property type="nucleotide sequence ID" value="NZ_JAHBAY010000010.1"/>
</dbReference>
<evidence type="ECO:0000313" key="7">
    <source>
        <dbReference type="EMBL" id="MBT0771845.1"/>
    </source>
</evidence>
<comment type="caution">
    <text evidence="7">The sequence shown here is derived from an EMBL/GenBank/DDBJ whole genome shotgun (WGS) entry which is preliminary data.</text>
</comment>
<keyword evidence="8" id="KW-1185">Reference proteome</keyword>
<gene>
    <name evidence="7" type="ORF">KIH74_23085</name>
</gene>